<dbReference type="GO" id="GO:0140359">
    <property type="term" value="F:ABC-type transporter activity"/>
    <property type="evidence" value="ECO:0007669"/>
    <property type="project" value="InterPro"/>
</dbReference>
<keyword evidence="2" id="KW-0813">Transport</keyword>
<feature type="transmembrane region" description="Helical" evidence="8">
    <location>
        <begin position="21"/>
        <end position="44"/>
    </location>
</feature>
<dbReference type="EMBL" id="JSAM01000015">
    <property type="protein sequence ID" value="KIA78537.1"/>
    <property type="molecule type" value="Genomic_DNA"/>
</dbReference>
<dbReference type="FunFam" id="3.40.50.300:FF:000287">
    <property type="entry name" value="Multidrug ABC transporter ATP-binding protein"/>
    <property type="match status" value="1"/>
</dbReference>
<dbReference type="Proteomes" id="UP000031307">
    <property type="component" value="Unassembled WGS sequence"/>
</dbReference>
<dbReference type="SUPFAM" id="SSF90123">
    <property type="entry name" value="ABC transporter transmembrane region"/>
    <property type="match status" value="1"/>
</dbReference>
<feature type="transmembrane region" description="Helical" evidence="8">
    <location>
        <begin position="144"/>
        <end position="163"/>
    </location>
</feature>
<organism evidence="11 12">
    <name type="scientific">Parachlamydia acanthamoebae</name>
    <dbReference type="NCBI Taxonomy" id="83552"/>
    <lineage>
        <taxon>Bacteria</taxon>
        <taxon>Pseudomonadati</taxon>
        <taxon>Chlamydiota</taxon>
        <taxon>Chlamydiia</taxon>
        <taxon>Parachlamydiales</taxon>
        <taxon>Parachlamydiaceae</taxon>
        <taxon>Parachlamydia</taxon>
    </lineage>
</organism>
<dbReference type="GO" id="GO:0005886">
    <property type="term" value="C:plasma membrane"/>
    <property type="evidence" value="ECO:0007669"/>
    <property type="project" value="UniProtKB-SubCell"/>
</dbReference>
<proteinExistence type="predicted"/>
<protein>
    <submittedName>
        <fullName evidence="11">Putative ABC transporter ATP-binding protein</fullName>
    </submittedName>
</protein>
<evidence type="ECO:0000313" key="11">
    <source>
        <dbReference type="EMBL" id="KIA78537.1"/>
    </source>
</evidence>
<comment type="subcellular location">
    <subcellularLocation>
        <location evidence="1">Cell membrane</location>
        <topology evidence="1">Multi-pass membrane protein</topology>
    </subcellularLocation>
</comment>
<dbReference type="PANTHER" id="PTHR24221:SF654">
    <property type="entry name" value="ATP-BINDING CASSETTE SUB-FAMILY B MEMBER 6"/>
    <property type="match status" value="1"/>
</dbReference>
<evidence type="ECO:0000259" key="10">
    <source>
        <dbReference type="PROSITE" id="PS50929"/>
    </source>
</evidence>
<evidence type="ECO:0000256" key="8">
    <source>
        <dbReference type="SAM" id="Phobius"/>
    </source>
</evidence>
<dbReference type="OMA" id="SHWVMWE"/>
<feature type="domain" description="ABC transmembrane type-1" evidence="10">
    <location>
        <begin position="34"/>
        <end position="310"/>
    </location>
</feature>
<evidence type="ECO:0000256" key="4">
    <source>
        <dbReference type="ARBA" id="ARBA00022741"/>
    </source>
</evidence>
<feature type="transmembrane region" description="Helical" evidence="8">
    <location>
        <begin position="64"/>
        <end position="83"/>
    </location>
</feature>
<dbReference type="SMART" id="SM00382">
    <property type="entry name" value="AAA"/>
    <property type="match status" value="1"/>
</dbReference>
<dbReference type="InterPro" id="IPR017871">
    <property type="entry name" value="ABC_transporter-like_CS"/>
</dbReference>
<keyword evidence="4" id="KW-0547">Nucleotide-binding</keyword>
<evidence type="ECO:0000256" key="5">
    <source>
        <dbReference type="ARBA" id="ARBA00022840"/>
    </source>
</evidence>
<feature type="domain" description="ABC transporter" evidence="9">
    <location>
        <begin position="344"/>
        <end position="578"/>
    </location>
</feature>
<feature type="transmembrane region" description="Helical" evidence="8">
    <location>
        <begin position="284"/>
        <end position="302"/>
    </location>
</feature>
<dbReference type="GO" id="GO:0016887">
    <property type="term" value="F:ATP hydrolysis activity"/>
    <property type="evidence" value="ECO:0007669"/>
    <property type="project" value="InterPro"/>
</dbReference>
<feature type="transmembrane region" description="Helical" evidence="8">
    <location>
        <begin position="169"/>
        <end position="186"/>
    </location>
</feature>
<dbReference type="PROSITE" id="PS50893">
    <property type="entry name" value="ABC_TRANSPORTER_2"/>
    <property type="match status" value="1"/>
</dbReference>
<evidence type="ECO:0000256" key="3">
    <source>
        <dbReference type="ARBA" id="ARBA00022692"/>
    </source>
</evidence>
<dbReference type="Gene3D" id="3.40.50.300">
    <property type="entry name" value="P-loop containing nucleotide triphosphate hydrolases"/>
    <property type="match status" value="1"/>
</dbReference>
<keyword evidence="3 8" id="KW-0812">Transmembrane</keyword>
<keyword evidence="5 11" id="KW-0067">ATP-binding</keyword>
<dbReference type="PANTHER" id="PTHR24221">
    <property type="entry name" value="ATP-BINDING CASSETTE SUB-FAMILY B"/>
    <property type="match status" value="1"/>
</dbReference>
<evidence type="ECO:0000256" key="1">
    <source>
        <dbReference type="ARBA" id="ARBA00004651"/>
    </source>
</evidence>
<dbReference type="PROSITE" id="PS00211">
    <property type="entry name" value="ABC_TRANSPORTER_1"/>
    <property type="match status" value="1"/>
</dbReference>
<dbReference type="PROSITE" id="PS50929">
    <property type="entry name" value="ABC_TM1F"/>
    <property type="match status" value="1"/>
</dbReference>
<evidence type="ECO:0000259" key="9">
    <source>
        <dbReference type="PROSITE" id="PS50893"/>
    </source>
</evidence>
<dbReference type="InterPro" id="IPR011527">
    <property type="entry name" value="ABC1_TM_dom"/>
</dbReference>
<sequence>MAKLPSTFPKFIRHFLAKQPLKIVGLILVACYWAASFSLSPYALKVIIDRVNDTSTNPTQLFNALLFPAIFYVGLGLSIGIVFRFNDWLILKMIPQMKAQITQEMFDYVEKHSYEYFQHHFSGSLTNKINDMAKSMTTLITNSIQYAAHLLSLVTGSITLYFINPYFSYILITWGVLFISISLLLARKSQEYAETFSYARSSITGKIVDSLSNILNIKLFAHEKYESRYLQEALKDTVTKDQNLQWYLLKVKCFYTLSITCLVGCMTWLLIYERSKNNVTVGDFALVLTLTMWIIEGFFFLANNISEFSEDIGTCTQALSIISPPHGLVDKFDAPLLHVTKGEIRFNKVHFHYKKRPPIFMNKSVTIRAGEKVGLVGFSGSGKSSFVNLILRFFDIQSGQILIDDQNIADVTQESLRSQVSMIPQDPILFHRTLMENIRYGRLDATDEQVITCSIQANCHEFIDKLPQQYNTLVGERGIKLSGGQRQRIAIARALLKNAPILILDEATSSLDSVTEHYIQESLLLLMQKRTTIVIAHRLSTLFHMDRILVFSHGKIIEQGTHIELLKLNGQYATLWNMQAGGFLRNT</sequence>
<comment type="caution">
    <text evidence="11">The sequence shown here is derived from an EMBL/GenBank/DDBJ whole genome shotgun (WGS) entry which is preliminary data.</text>
</comment>
<reference evidence="11 12" key="1">
    <citation type="journal article" date="2014" name="Mol. Biol. Evol.">
        <title>Massive expansion of Ubiquitination-related gene families within the Chlamydiae.</title>
        <authorList>
            <person name="Domman D."/>
            <person name="Collingro A."/>
            <person name="Lagkouvardos I."/>
            <person name="Gehre L."/>
            <person name="Weinmaier T."/>
            <person name="Rattei T."/>
            <person name="Subtil A."/>
            <person name="Horn M."/>
        </authorList>
    </citation>
    <scope>NUCLEOTIDE SEQUENCE [LARGE SCALE GENOMIC DNA]</scope>
    <source>
        <strain evidence="11 12">OEW1</strain>
    </source>
</reference>
<evidence type="ECO:0000256" key="2">
    <source>
        <dbReference type="ARBA" id="ARBA00022448"/>
    </source>
</evidence>
<dbReference type="GO" id="GO:0034040">
    <property type="term" value="F:ATPase-coupled lipid transmembrane transporter activity"/>
    <property type="evidence" value="ECO:0007669"/>
    <property type="project" value="TreeGrafter"/>
</dbReference>
<keyword evidence="6 8" id="KW-1133">Transmembrane helix</keyword>
<dbReference type="RefSeq" id="WP_006342296.1">
    <property type="nucleotide sequence ID" value="NZ_BAWW01000003.1"/>
</dbReference>
<dbReference type="GO" id="GO:0005524">
    <property type="term" value="F:ATP binding"/>
    <property type="evidence" value="ECO:0007669"/>
    <property type="project" value="UniProtKB-KW"/>
</dbReference>
<dbReference type="PATRIC" id="fig|83552.4.peg.225"/>
<evidence type="ECO:0000313" key="12">
    <source>
        <dbReference type="Proteomes" id="UP000031307"/>
    </source>
</evidence>
<dbReference type="InterPro" id="IPR003593">
    <property type="entry name" value="AAA+_ATPase"/>
</dbReference>
<dbReference type="Gene3D" id="1.20.1560.10">
    <property type="entry name" value="ABC transporter type 1, transmembrane domain"/>
    <property type="match status" value="1"/>
</dbReference>
<dbReference type="Pfam" id="PF00664">
    <property type="entry name" value="ABC_membrane"/>
    <property type="match status" value="1"/>
</dbReference>
<evidence type="ECO:0000256" key="7">
    <source>
        <dbReference type="ARBA" id="ARBA00023136"/>
    </source>
</evidence>
<dbReference type="InterPro" id="IPR003439">
    <property type="entry name" value="ABC_transporter-like_ATP-bd"/>
</dbReference>
<accession>A0A0C1EBS2</accession>
<feature type="transmembrane region" description="Helical" evidence="8">
    <location>
        <begin position="253"/>
        <end position="272"/>
    </location>
</feature>
<dbReference type="SUPFAM" id="SSF52540">
    <property type="entry name" value="P-loop containing nucleoside triphosphate hydrolases"/>
    <property type="match status" value="1"/>
</dbReference>
<dbReference type="InterPro" id="IPR039421">
    <property type="entry name" value="Type_1_exporter"/>
</dbReference>
<name>A0A0C1EBS2_9BACT</name>
<dbReference type="Pfam" id="PF00005">
    <property type="entry name" value="ABC_tran"/>
    <property type="match status" value="1"/>
</dbReference>
<dbReference type="AlphaFoldDB" id="A0A0C1EBS2"/>
<dbReference type="InterPro" id="IPR027417">
    <property type="entry name" value="P-loop_NTPase"/>
</dbReference>
<keyword evidence="7 8" id="KW-0472">Membrane</keyword>
<evidence type="ECO:0000256" key="6">
    <source>
        <dbReference type="ARBA" id="ARBA00022989"/>
    </source>
</evidence>
<dbReference type="InterPro" id="IPR036640">
    <property type="entry name" value="ABC1_TM_sf"/>
</dbReference>
<gene>
    <name evidence="11" type="ORF">DB43_DU00040</name>
</gene>